<dbReference type="Proteomes" id="UP000017651">
    <property type="component" value="Segment"/>
</dbReference>
<evidence type="ECO:0000313" key="2">
    <source>
        <dbReference type="Proteomes" id="UP000017651"/>
    </source>
</evidence>
<protein>
    <recommendedName>
        <fullName evidence="3">4Fe-4S Wbl-type domain-containing protein</fullName>
    </recommendedName>
</protein>
<evidence type="ECO:0008006" key="3">
    <source>
        <dbReference type="Google" id="ProtNLM"/>
    </source>
</evidence>
<reference evidence="1 2" key="1">
    <citation type="journal article" date="2013" name="Genome Announc.">
        <title>Complete Genome of Clavibacter michiganensis subsp. sepedonicusis Siphophage CN1A.</title>
        <authorList>
            <person name="Kongari R.R."/>
            <person name="Yao G.W."/>
            <person name="Chamakura K.R."/>
            <person name="Kuty Everett G.F."/>
        </authorList>
    </citation>
    <scope>NUCLEOTIDE SEQUENCE [LARGE SCALE GENOMIC DNA]</scope>
</reference>
<sequence length="146" mass="15775">MAAKKKYILGQLCPNGRHILTEGNLSVTSNGTKTTARSTCLSCRSEGKLSKIDGVGTNKPPERPAIDFATALHQPDAKRPKCVGRWGEFTDYDEDHIPSPETAAALCEGCPFFELCQASAKQTKPAWGVQGAKVWVYGKEYLDGTG</sequence>
<dbReference type="GeneID" id="18506535"/>
<proteinExistence type="predicted"/>
<accession>U5PTC1</accession>
<dbReference type="KEGG" id="vg:18506535"/>
<name>U5PTC1_9CAUD</name>
<evidence type="ECO:0000313" key="1">
    <source>
        <dbReference type="EMBL" id="AGY47124.1"/>
    </source>
</evidence>
<gene>
    <name evidence="1" type="ORF">CN1A_15</name>
</gene>
<keyword evidence="2" id="KW-1185">Reference proteome</keyword>
<dbReference type="RefSeq" id="YP_009004227.1">
    <property type="nucleotide sequence ID" value="NC_023549.1"/>
</dbReference>
<organism evidence="1 2">
    <name type="scientific">Clavibacter phage CN1A</name>
    <dbReference type="NCBI Taxonomy" id="1406793"/>
    <lineage>
        <taxon>Viruses</taxon>
        <taxon>Duplodnaviria</taxon>
        <taxon>Heunggongvirae</taxon>
        <taxon>Uroviricota</taxon>
        <taxon>Caudoviricetes</taxon>
        <taxon>Cinunavirus</taxon>
        <taxon>Cinunavirus CN1A</taxon>
    </lineage>
</organism>
<dbReference type="EMBL" id="KF669650">
    <property type="protein sequence ID" value="AGY47124.1"/>
    <property type="molecule type" value="Genomic_DNA"/>
</dbReference>